<dbReference type="RefSeq" id="WP_116025839.1">
    <property type="nucleotide sequence ID" value="NZ_QTTT01000001.1"/>
</dbReference>
<dbReference type="EMBL" id="QTTT01000001">
    <property type="protein sequence ID" value="REF00715.1"/>
    <property type="molecule type" value="Genomic_DNA"/>
</dbReference>
<keyword evidence="2" id="KW-1185">Reference proteome</keyword>
<dbReference type="AlphaFoldDB" id="A0A3D9T7R5"/>
<dbReference type="Proteomes" id="UP000256661">
    <property type="component" value="Unassembled WGS sequence"/>
</dbReference>
<dbReference type="OrthoDB" id="4485313at2"/>
<comment type="caution">
    <text evidence="1">The sequence shown here is derived from an EMBL/GenBank/DDBJ whole genome shotgun (WGS) entry which is preliminary data.</text>
</comment>
<evidence type="ECO:0000313" key="2">
    <source>
        <dbReference type="Proteomes" id="UP000256661"/>
    </source>
</evidence>
<gene>
    <name evidence="1" type="ORF">DFJ69_6285</name>
</gene>
<evidence type="ECO:0000313" key="1">
    <source>
        <dbReference type="EMBL" id="REF00715.1"/>
    </source>
</evidence>
<sequence>MSDLVSTGRGLVPVSYHRFILEELDERGTGASILAPDIPVRFGNGLITVEPGLCVISTGIAGGPVTAEVRVHTRHPDIDGGDWDEIVELTVETTHDRMVVAALGADLPAPLPLLTPSGAGTHRVRAYARGRDSAIDASVFEPVESYLIQIWPAPPSPETIHRNTDSYGKAVRRSASLYD</sequence>
<name>A0A3D9T7R5_9ACTN</name>
<protein>
    <submittedName>
        <fullName evidence="1">Uncharacterized protein</fullName>
    </submittedName>
</protein>
<organism evidence="1 2">
    <name type="scientific">Thermomonospora umbrina</name>
    <dbReference type="NCBI Taxonomy" id="111806"/>
    <lineage>
        <taxon>Bacteria</taxon>
        <taxon>Bacillati</taxon>
        <taxon>Actinomycetota</taxon>
        <taxon>Actinomycetes</taxon>
        <taxon>Streptosporangiales</taxon>
        <taxon>Thermomonosporaceae</taxon>
        <taxon>Thermomonospora</taxon>
    </lineage>
</organism>
<proteinExistence type="predicted"/>
<reference evidence="1 2" key="1">
    <citation type="submission" date="2018-08" db="EMBL/GenBank/DDBJ databases">
        <title>Sequencing the genomes of 1000 actinobacteria strains.</title>
        <authorList>
            <person name="Klenk H.-P."/>
        </authorList>
    </citation>
    <scope>NUCLEOTIDE SEQUENCE [LARGE SCALE GENOMIC DNA]</scope>
    <source>
        <strain evidence="1 2">DSM 43927</strain>
    </source>
</reference>
<accession>A0A3D9T7R5</accession>